<dbReference type="PROSITE" id="PS51755">
    <property type="entry name" value="OMPR_PHOB"/>
    <property type="match status" value="1"/>
</dbReference>
<accession>A0A6B8KJW5</accession>
<organism evidence="12 13">
    <name type="scientific">Methylocystis heyeri</name>
    <dbReference type="NCBI Taxonomy" id="391905"/>
    <lineage>
        <taxon>Bacteria</taxon>
        <taxon>Pseudomonadati</taxon>
        <taxon>Pseudomonadota</taxon>
        <taxon>Alphaproteobacteria</taxon>
        <taxon>Hyphomicrobiales</taxon>
        <taxon>Methylocystaceae</taxon>
        <taxon>Methylocystis</taxon>
    </lineage>
</organism>
<dbReference type="SMART" id="SM00862">
    <property type="entry name" value="Trans_reg_C"/>
    <property type="match status" value="1"/>
</dbReference>
<dbReference type="InterPro" id="IPR036388">
    <property type="entry name" value="WH-like_DNA-bd_sf"/>
</dbReference>
<evidence type="ECO:0000256" key="9">
    <source>
        <dbReference type="PROSITE-ProRule" id="PRU01091"/>
    </source>
</evidence>
<dbReference type="PANTHER" id="PTHR48111:SF50">
    <property type="entry name" value="KDP OPERON TRANSCRIPTIONAL REGULATORY PROTEIN KDPE"/>
    <property type="match status" value="1"/>
</dbReference>
<dbReference type="SUPFAM" id="SSF52172">
    <property type="entry name" value="CheY-like"/>
    <property type="match status" value="1"/>
</dbReference>
<evidence type="ECO:0000256" key="3">
    <source>
        <dbReference type="ARBA" id="ARBA00022553"/>
    </source>
</evidence>
<feature type="modified residue" description="4-aspartylphosphate" evidence="8">
    <location>
        <position position="54"/>
    </location>
</feature>
<dbReference type="Gene3D" id="1.10.10.10">
    <property type="entry name" value="Winged helix-like DNA-binding domain superfamily/Winged helix DNA-binding domain"/>
    <property type="match status" value="1"/>
</dbReference>
<gene>
    <name evidence="12" type="ORF">H2LOC_015030</name>
</gene>
<evidence type="ECO:0000256" key="7">
    <source>
        <dbReference type="ARBA" id="ARBA00023163"/>
    </source>
</evidence>
<evidence type="ECO:0000313" key="12">
    <source>
        <dbReference type="EMBL" id="QGM46900.1"/>
    </source>
</evidence>
<dbReference type="RefSeq" id="WP_136497787.1">
    <property type="nucleotide sequence ID" value="NZ_CP046052.1"/>
</dbReference>
<keyword evidence="4" id="KW-0902">Two-component regulatory system</keyword>
<dbReference type="Pfam" id="PF00486">
    <property type="entry name" value="Trans_reg_C"/>
    <property type="match status" value="1"/>
</dbReference>
<feature type="domain" description="OmpR/PhoB-type" evidence="11">
    <location>
        <begin position="128"/>
        <end position="227"/>
    </location>
</feature>
<evidence type="ECO:0000313" key="13">
    <source>
        <dbReference type="Proteomes" id="UP000309061"/>
    </source>
</evidence>
<evidence type="ECO:0000259" key="11">
    <source>
        <dbReference type="PROSITE" id="PS51755"/>
    </source>
</evidence>
<dbReference type="GO" id="GO:0000987">
    <property type="term" value="F:cis-regulatory region sequence-specific DNA binding"/>
    <property type="evidence" value="ECO:0007669"/>
    <property type="project" value="UniProtKB-ARBA"/>
</dbReference>
<dbReference type="KEGG" id="mhey:H2LOC_015030"/>
<evidence type="ECO:0000256" key="2">
    <source>
        <dbReference type="ARBA" id="ARBA00022490"/>
    </source>
</evidence>
<protein>
    <submittedName>
        <fullName evidence="12">Response regulator</fullName>
    </submittedName>
</protein>
<dbReference type="Gene3D" id="3.40.50.2300">
    <property type="match status" value="1"/>
</dbReference>
<dbReference type="EMBL" id="CP046052">
    <property type="protein sequence ID" value="QGM46900.1"/>
    <property type="molecule type" value="Genomic_DNA"/>
</dbReference>
<keyword evidence="13" id="KW-1185">Reference proteome</keyword>
<dbReference type="GO" id="GO:0000156">
    <property type="term" value="F:phosphorelay response regulator activity"/>
    <property type="evidence" value="ECO:0007669"/>
    <property type="project" value="TreeGrafter"/>
</dbReference>
<dbReference type="Proteomes" id="UP000309061">
    <property type="component" value="Chromosome"/>
</dbReference>
<keyword evidence="5" id="KW-0805">Transcription regulation</keyword>
<evidence type="ECO:0000256" key="5">
    <source>
        <dbReference type="ARBA" id="ARBA00023015"/>
    </source>
</evidence>
<dbReference type="GO" id="GO:0032993">
    <property type="term" value="C:protein-DNA complex"/>
    <property type="evidence" value="ECO:0007669"/>
    <property type="project" value="TreeGrafter"/>
</dbReference>
<keyword evidence="7" id="KW-0804">Transcription</keyword>
<dbReference type="OrthoDB" id="9802426at2"/>
<evidence type="ECO:0000256" key="8">
    <source>
        <dbReference type="PROSITE-ProRule" id="PRU00169"/>
    </source>
</evidence>
<dbReference type="CDD" id="cd00383">
    <property type="entry name" value="trans_reg_C"/>
    <property type="match status" value="1"/>
</dbReference>
<dbReference type="InterPro" id="IPR039420">
    <property type="entry name" value="WalR-like"/>
</dbReference>
<dbReference type="FunFam" id="3.40.50.2300:FF:000021">
    <property type="entry name" value="Two-component system response regulator KdpE"/>
    <property type="match status" value="1"/>
</dbReference>
<dbReference type="GO" id="GO:0005829">
    <property type="term" value="C:cytosol"/>
    <property type="evidence" value="ECO:0007669"/>
    <property type="project" value="TreeGrafter"/>
</dbReference>
<proteinExistence type="predicted"/>
<evidence type="ECO:0000256" key="1">
    <source>
        <dbReference type="ARBA" id="ARBA00004496"/>
    </source>
</evidence>
<dbReference type="SMART" id="SM00448">
    <property type="entry name" value="REC"/>
    <property type="match status" value="1"/>
</dbReference>
<dbReference type="Gene3D" id="6.10.250.690">
    <property type="match status" value="1"/>
</dbReference>
<dbReference type="Pfam" id="PF00072">
    <property type="entry name" value="Response_reg"/>
    <property type="match status" value="1"/>
</dbReference>
<evidence type="ECO:0000256" key="4">
    <source>
        <dbReference type="ARBA" id="ARBA00023012"/>
    </source>
</evidence>
<dbReference type="GO" id="GO:0042802">
    <property type="term" value="F:identical protein binding"/>
    <property type="evidence" value="ECO:0007669"/>
    <property type="project" value="UniProtKB-ARBA"/>
</dbReference>
<dbReference type="PROSITE" id="PS50110">
    <property type="entry name" value="RESPONSE_REGULATORY"/>
    <property type="match status" value="1"/>
</dbReference>
<dbReference type="GO" id="GO:0045893">
    <property type="term" value="P:positive regulation of DNA-templated transcription"/>
    <property type="evidence" value="ECO:0007669"/>
    <property type="project" value="UniProtKB-ARBA"/>
</dbReference>
<keyword evidence="2" id="KW-0963">Cytoplasm</keyword>
<name>A0A6B8KJW5_9HYPH</name>
<evidence type="ECO:0000256" key="6">
    <source>
        <dbReference type="ARBA" id="ARBA00023125"/>
    </source>
</evidence>
<keyword evidence="3 8" id="KW-0597">Phosphoprotein</keyword>
<feature type="domain" description="Response regulatory" evidence="10">
    <location>
        <begin position="5"/>
        <end position="118"/>
    </location>
</feature>
<dbReference type="InterPro" id="IPR011006">
    <property type="entry name" value="CheY-like_superfamily"/>
</dbReference>
<dbReference type="PANTHER" id="PTHR48111">
    <property type="entry name" value="REGULATOR OF RPOS"/>
    <property type="match status" value="1"/>
</dbReference>
<feature type="DNA-binding region" description="OmpR/PhoB-type" evidence="9">
    <location>
        <begin position="128"/>
        <end position="227"/>
    </location>
</feature>
<dbReference type="InterPro" id="IPR001867">
    <property type="entry name" value="OmpR/PhoB-type_DNA-bd"/>
</dbReference>
<evidence type="ECO:0000259" key="10">
    <source>
        <dbReference type="PROSITE" id="PS50110"/>
    </source>
</evidence>
<dbReference type="InterPro" id="IPR001789">
    <property type="entry name" value="Sig_transdc_resp-reg_receiver"/>
</dbReference>
<keyword evidence="6 9" id="KW-0238">DNA-binding</keyword>
<dbReference type="AlphaFoldDB" id="A0A6B8KJW5"/>
<sequence length="230" mass="25053">MSGERILVVDDEAEILRCLRPALTACGYEVLSAESGKEALRAIAARAPDVVLLDLGLPDMDGKEVIAQAGAFSKTPILVLSARDREAEKIMALDAGAVDYVEKPFAIGELMARLRAALRHASRDGVKVERIERGDLVIDLGRRLVARAGMPIKLTPKEYDLLAHLARGEGRLLTHRQLLSAVWGPAHVDDSQYLRVFIGQLRAKIEEDPANPKLILTELGAGYRFAEAGL</sequence>
<comment type="subcellular location">
    <subcellularLocation>
        <location evidence="1">Cytoplasm</location>
    </subcellularLocation>
</comment>
<reference evidence="12 13" key="1">
    <citation type="submission" date="2019-11" db="EMBL/GenBank/DDBJ databases">
        <title>The genome sequence of Methylocystis heyeri.</title>
        <authorList>
            <person name="Oshkin I.Y."/>
            <person name="Miroshnikov K."/>
            <person name="Dedysh S.N."/>
        </authorList>
    </citation>
    <scope>NUCLEOTIDE SEQUENCE [LARGE SCALE GENOMIC DNA]</scope>
    <source>
        <strain evidence="12 13">H2</strain>
    </source>
</reference>